<evidence type="ECO:0000256" key="1">
    <source>
        <dbReference type="ARBA" id="ARBA00001966"/>
    </source>
</evidence>
<keyword evidence="6 13" id="KW-0479">Metal-binding</keyword>
<dbReference type="PROSITE" id="PS51669">
    <property type="entry name" value="4FE4S_MOW_BIS_MGD"/>
    <property type="match status" value="1"/>
</dbReference>
<dbReference type="Gene3D" id="3.40.228.10">
    <property type="entry name" value="Dimethylsulfoxide Reductase, domain 2"/>
    <property type="match status" value="1"/>
</dbReference>
<organism evidence="17 18">
    <name type="scientific">Natronospira proteinivora</name>
    <dbReference type="NCBI Taxonomy" id="1807133"/>
    <lineage>
        <taxon>Bacteria</taxon>
        <taxon>Pseudomonadati</taxon>
        <taxon>Pseudomonadota</taxon>
        <taxon>Gammaproteobacteria</taxon>
        <taxon>Natronospirales</taxon>
        <taxon>Natronospiraceae</taxon>
        <taxon>Natronospira</taxon>
    </lineage>
</organism>
<dbReference type="InterPro" id="IPR036010">
    <property type="entry name" value="2Fe-2S_ferredoxin-like_sf"/>
</dbReference>
<comment type="catalytic activity">
    <reaction evidence="12 13">
        <text>a quinone + NADH + 5 H(+)(in) = a quinol + NAD(+) + 4 H(+)(out)</text>
        <dbReference type="Rhea" id="RHEA:57888"/>
        <dbReference type="ChEBI" id="CHEBI:15378"/>
        <dbReference type="ChEBI" id="CHEBI:24646"/>
        <dbReference type="ChEBI" id="CHEBI:57540"/>
        <dbReference type="ChEBI" id="CHEBI:57945"/>
        <dbReference type="ChEBI" id="CHEBI:132124"/>
    </reaction>
</comment>
<sequence length="792" mass="85827">MSDETVKFEINDKPVEGRKGQMLIEVADEYGERIPRFCYHRKLSVAANCRMCLVEVEKAPKPLPACATPVGEGMKVYTHSAKALSAQKNTMEFLLINHPLDCPVCDQGGECELQDLALGFGRDISRYNEGKRVVSDPNLGPLISTDMTRCIHCTRCVRFTEEVGGFKELGATGRGEHMRIGTYIQRTVDHELSGNVIDLCPVGALNNKPFRMRGRSWEMTQHATVTPHDPVGTNIWAHTLRGDFLRAVPRENEGINETWIADRDRFSCEGIYSPERIKKPLLRRNGVLEEASWEEALEAAANGLKETIDRHGAEQLGALAAPGSSLEELFLFQRLVRGLGSHNIDHRLGQGDFRSDDIAPAFPGLGMKISEVEDLDSALVVGSNTRKEAPMLAHRIRKAVLNGARVGFVNPAEYEFLFPQAGYKNCHGAELVQGLAEVAVALAERAKQDLPKAVAGLTEGVKADETAHSLAEALLDGDKSLLLLGPLARSHPQWAELEALANAMAELSGATLGHLPEGGNAVGAWLSGVLPHRQAGAKASDSAGLHARAMLEQPRHAYLLMGVEPEREAWDGGQAMKALNEAEMVVSLSTFRSPGLEEYADVVLPVGSYAESFGTLVNAEGRWQSSGGVINPVGESRPAWKVLRVLGELFDLDGFEQMDAEAVLADAHQAIGEVDSNTRSRGEVTLEKGRVGKGLWRVGEVPLYAVDALIRRARPLQNTVDGRAMIRLNPKDAQKLGLEDEGQAQVGHNGHRVALPVSVDEGVPVGSVVVPQGTPVTAGLGPRHGAIEVERL</sequence>
<keyword evidence="9 13" id="KW-0411">Iron-sulfur</keyword>
<feature type="domain" description="2Fe-2S ferredoxin-type" evidence="14">
    <location>
        <begin position="4"/>
        <end position="82"/>
    </location>
</feature>
<keyword evidence="7 13" id="KW-1278">Translocase</keyword>
<dbReference type="InterPro" id="IPR006963">
    <property type="entry name" value="Mopterin_OxRdtase_4Fe-4S_dom"/>
</dbReference>
<dbReference type="InterPro" id="IPR000283">
    <property type="entry name" value="NADH_UbQ_OxRdtase_75kDa_su_CS"/>
</dbReference>
<evidence type="ECO:0000313" key="17">
    <source>
        <dbReference type="EMBL" id="MCP1726978.1"/>
    </source>
</evidence>
<evidence type="ECO:0000256" key="12">
    <source>
        <dbReference type="ARBA" id="ARBA00047712"/>
    </source>
</evidence>
<comment type="cofactor">
    <cofactor evidence="13">
        <name>[2Fe-2S] cluster</name>
        <dbReference type="ChEBI" id="CHEBI:190135"/>
    </cofactor>
    <text evidence="13">Binds 1 [2Fe-2S] cluster per subunit.</text>
</comment>
<dbReference type="InterPro" id="IPR001041">
    <property type="entry name" value="2Fe-2S_ferredoxin-type"/>
</dbReference>
<keyword evidence="4 13" id="KW-0001">2Fe-2S</keyword>
<dbReference type="Proteomes" id="UP001523550">
    <property type="component" value="Unassembled WGS sequence"/>
</dbReference>
<dbReference type="EC" id="7.1.1.-" evidence="13"/>
<dbReference type="InterPro" id="IPR050123">
    <property type="entry name" value="Prok_molybdopt-oxidoreductase"/>
</dbReference>
<dbReference type="InterPro" id="IPR006656">
    <property type="entry name" value="Mopterin_OxRdtase"/>
</dbReference>
<dbReference type="Pfam" id="PF00384">
    <property type="entry name" value="Molybdopterin"/>
    <property type="match status" value="1"/>
</dbReference>
<dbReference type="Gene3D" id="3.10.20.740">
    <property type="match status" value="1"/>
</dbReference>
<dbReference type="PROSITE" id="PS51085">
    <property type="entry name" value="2FE2S_FER_2"/>
    <property type="match status" value="1"/>
</dbReference>
<accession>A0ABT1G9H5</accession>
<evidence type="ECO:0000256" key="6">
    <source>
        <dbReference type="ARBA" id="ARBA00022723"/>
    </source>
</evidence>
<evidence type="ECO:0000256" key="8">
    <source>
        <dbReference type="ARBA" id="ARBA00023004"/>
    </source>
</evidence>
<dbReference type="SUPFAM" id="SSF53706">
    <property type="entry name" value="Formate dehydrogenase/DMSO reductase, domains 1-3"/>
    <property type="match status" value="1"/>
</dbReference>
<evidence type="ECO:0000256" key="11">
    <source>
        <dbReference type="ARBA" id="ARBA00026021"/>
    </source>
</evidence>
<evidence type="ECO:0000256" key="4">
    <source>
        <dbReference type="ARBA" id="ARBA00022714"/>
    </source>
</evidence>
<dbReference type="Pfam" id="PF01568">
    <property type="entry name" value="Molydop_binding"/>
    <property type="match status" value="1"/>
</dbReference>
<dbReference type="InterPro" id="IPR010228">
    <property type="entry name" value="NADH_UbQ_OxRdtase_Gsu"/>
</dbReference>
<reference evidence="17 18" key="1">
    <citation type="submission" date="2022-03" db="EMBL/GenBank/DDBJ databases">
        <title>Genomic Encyclopedia of Type Strains, Phase III (KMG-III): the genomes of soil and plant-associated and newly described type strains.</title>
        <authorList>
            <person name="Whitman W."/>
        </authorList>
    </citation>
    <scope>NUCLEOTIDE SEQUENCE [LARGE SCALE GENOMIC DNA]</scope>
    <source>
        <strain evidence="17 18">BSker1</strain>
    </source>
</reference>
<dbReference type="InterPro" id="IPR019574">
    <property type="entry name" value="NADH_UbQ_OxRdtase_Gsu_4Fe4S-bd"/>
</dbReference>
<dbReference type="Gene3D" id="2.40.40.20">
    <property type="match status" value="1"/>
</dbReference>
<evidence type="ECO:0000259" key="14">
    <source>
        <dbReference type="PROSITE" id="PS51085"/>
    </source>
</evidence>
<dbReference type="InterPro" id="IPR009010">
    <property type="entry name" value="Asp_de-COase-like_dom_sf"/>
</dbReference>
<keyword evidence="8 13" id="KW-0408">Iron</keyword>
<dbReference type="CDD" id="cd00207">
    <property type="entry name" value="fer2"/>
    <property type="match status" value="1"/>
</dbReference>
<keyword evidence="5 13" id="KW-0874">Quinone</keyword>
<dbReference type="SUPFAM" id="SSF50692">
    <property type="entry name" value="ADC-like"/>
    <property type="match status" value="1"/>
</dbReference>
<evidence type="ECO:0000256" key="13">
    <source>
        <dbReference type="RuleBase" id="RU003525"/>
    </source>
</evidence>
<comment type="subunit">
    <text evidence="11">Composed of 13 different subunits. Subunits NuoCD, E, F, and G constitute the peripheral sector of the complex.</text>
</comment>
<comment type="caution">
    <text evidence="17">The sequence shown here is derived from an EMBL/GenBank/DDBJ whole genome shotgun (WGS) entry which is preliminary data.</text>
</comment>
<dbReference type="PROSITE" id="PS51839">
    <property type="entry name" value="4FE4S_HC3"/>
    <property type="match status" value="1"/>
</dbReference>
<dbReference type="SMART" id="SM00929">
    <property type="entry name" value="NADH-G_4Fe-4S_3"/>
    <property type="match status" value="1"/>
</dbReference>
<evidence type="ECO:0000256" key="7">
    <source>
        <dbReference type="ARBA" id="ARBA00022967"/>
    </source>
</evidence>
<dbReference type="Pfam" id="PF10588">
    <property type="entry name" value="NADH-G_4Fe-4S_3"/>
    <property type="match status" value="1"/>
</dbReference>
<dbReference type="EMBL" id="JALJYF010000001">
    <property type="protein sequence ID" value="MCP1726978.1"/>
    <property type="molecule type" value="Genomic_DNA"/>
</dbReference>
<keyword evidence="18" id="KW-1185">Reference proteome</keyword>
<name>A0ABT1G9H5_9GAMM</name>
<evidence type="ECO:0000259" key="16">
    <source>
        <dbReference type="PROSITE" id="PS51839"/>
    </source>
</evidence>
<protein>
    <recommendedName>
        <fullName evidence="13">NADH-quinone oxidoreductase</fullName>
        <ecNumber evidence="13">7.1.1.-</ecNumber>
    </recommendedName>
</protein>
<evidence type="ECO:0000256" key="5">
    <source>
        <dbReference type="ARBA" id="ARBA00022719"/>
    </source>
</evidence>
<dbReference type="PANTHER" id="PTHR43105">
    <property type="entry name" value="RESPIRATORY NITRATE REDUCTASE"/>
    <property type="match status" value="1"/>
</dbReference>
<dbReference type="PROSITE" id="PS00642">
    <property type="entry name" value="COMPLEX1_75K_2"/>
    <property type="match status" value="1"/>
</dbReference>
<dbReference type="Gene3D" id="3.40.50.740">
    <property type="match status" value="2"/>
</dbReference>
<dbReference type="PANTHER" id="PTHR43105:SF13">
    <property type="entry name" value="NADH-UBIQUINONE OXIDOREDUCTASE 75 KDA SUBUNIT, MITOCHONDRIAL"/>
    <property type="match status" value="1"/>
</dbReference>
<dbReference type="PROSITE" id="PS00643">
    <property type="entry name" value="COMPLEX1_75K_3"/>
    <property type="match status" value="1"/>
</dbReference>
<evidence type="ECO:0000256" key="9">
    <source>
        <dbReference type="ARBA" id="ARBA00023014"/>
    </source>
</evidence>
<comment type="function">
    <text evidence="13">NDH-1 shuttles electrons from NADH, via FMN and iron-sulfur (Fe-S) centers, to quinones in the respiratory chain. Couples the redox reaction to proton translocation (for every two electrons transferred, four hydrogen ions are translocated across the cytoplasmic membrane), and thus conserves the redox energy in a proton gradient.</text>
</comment>
<dbReference type="Pfam" id="PF22117">
    <property type="entry name" value="Fer4_Nqo3"/>
    <property type="match status" value="1"/>
</dbReference>
<comment type="cofactor">
    <cofactor evidence="1 13">
        <name>[4Fe-4S] cluster</name>
        <dbReference type="ChEBI" id="CHEBI:49883"/>
    </cofactor>
</comment>
<dbReference type="Gene3D" id="3.30.70.20">
    <property type="match status" value="1"/>
</dbReference>
<dbReference type="RefSeq" id="WP_253446119.1">
    <property type="nucleotide sequence ID" value="NZ_JALJYF010000001.1"/>
</dbReference>
<comment type="similarity">
    <text evidence="2 13">Belongs to the complex I 75 kDa subunit family.</text>
</comment>
<evidence type="ECO:0000256" key="10">
    <source>
        <dbReference type="ARBA" id="ARBA00023027"/>
    </source>
</evidence>
<evidence type="ECO:0000313" key="18">
    <source>
        <dbReference type="Proteomes" id="UP001523550"/>
    </source>
</evidence>
<dbReference type="InterPro" id="IPR054351">
    <property type="entry name" value="NADH_UbQ_OxRdtase_ferredoxin"/>
</dbReference>
<keyword evidence="3 13" id="KW-0004">4Fe-4S</keyword>
<dbReference type="SUPFAM" id="SSF54862">
    <property type="entry name" value="4Fe-4S ferredoxins"/>
    <property type="match status" value="1"/>
</dbReference>
<evidence type="ECO:0000256" key="3">
    <source>
        <dbReference type="ARBA" id="ARBA00022485"/>
    </source>
</evidence>
<keyword evidence="10 13" id="KW-0520">NAD</keyword>
<dbReference type="Pfam" id="PF22151">
    <property type="entry name" value="Fer4_NDSU1"/>
    <property type="match status" value="1"/>
</dbReference>
<evidence type="ECO:0000256" key="2">
    <source>
        <dbReference type="ARBA" id="ARBA00005404"/>
    </source>
</evidence>
<feature type="domain" description="4Fe-4S His(Cys)3-ligated-type" evidence="16">
    <location>
        <begin position="82"/>
        <end position="121"/>
    </location>
</feature>
<feature type="domain" description="4Fe-4S Mo/W bis-MGD-type" evidence="15">
    <location>
        <begin position="219"/>
        <end position="275"/>
    </location>
</feature>
<proteinExistence type="inferred from homology"/>
<dbReference type="NCBIfam" id="TIGR01973">
    <property type="entry name" value="NuoG"/>
    <property type="match status" value="1"/>
</dbReference>
<dbReference type="InterPro" id="IPR006657">
    <property type="entry name" value="MoPterin_dinucl-bd_dom"/>
</dbReference>
<dbReference type="Pfam" id="PF13510">
    <property type="entry name" value="Fer2_4"/>
    <property type="match status" value="1"/>
</dbReference>
<gene>
    <name evidence="17" type="ORF">J2T60_000943</name>
</gene>
<evidence type="ECO:0000259" key="15">
    <source>
        <dbReference type="PROSITE" id="PS51669"/>
    </source>
</evidence>
<dbReference type="PROSITE" id="PS00641">
    <property type="entry name" value="COMPLEX1_75K_1"/>
    <property type="match status" value="1"/>
</dbReference>
<dbReference type="SUPFAM" id="SSF54292">
    <property type="entry name" value="2Fe-2S ferredoxin-like"/>
    <property type="match status" value="1"/>
</dbReference>